<dbReference type="NCBIfam" id="TIGR02118">
    <property type="entry name" value="EthD family reductase"/>
    <property type="match status" value="1"/>
</dbReference>
<accession>A0AAJ0G6E9</accession>
<organism evidence="2 3">
    <name type="scientific">Extremus antarcticus</name>
    <dbReference type="NCBI Taxonomy" id="702011"/>
    <lineage>
        <taxon>Eukaryota</taxon>
        <taxon>Fungi</taxon>
        <taxon>Dikarya</taxon>
        <taxon>Ascomycota</taxon>
        <taxon>Pezizomycotina</taxon>
        <taxon>Dothideomycetes</taxon>
        <taxon>Dothideomycetidae</taxon>
        <taxon>Mycosphaerellales</taxon>
        <taxon>Extremaceae</taxon>
        <taxon>Extremus</taxon>
    </lineage>
</organism>
<reference evidence="2" key="1">
    <citation type="submission" date="2023-04" db="EMBL/GenBank/DDBJ databases">
        <title>Black Yeasts Isolated from many extreme environments.</title>
        <authorList>
            <person name="Coleine C."/>
            <person name="Stajich J.E."/>
            <person name="Selbmann L."/>
        </authorList>
    </citation>
    <scope>NUCLEOTIDE SEQUENCE</scope>
    <source>
        <strain evidence="2">CCFEE 5312</strain>
    </source>
</reference>
<dbReference type="GO" id="GO:0016491">
    <property type="term" value="F:oxidoreductase activity"/>
    <property type="evidence" value="ECO:0007669"/>
    <property type="project" value="InterPro"/>
</dbReference>
<dbReference type="EMBL" id="JAWDJX010000038">
    <property type="protein sequence ID" value="KAK3049654.1"/>
    <property type="molecule type" value="Genomic_DNA"/>
</dbReference>
<proteinExistence type="inferred from homology"/>
<evidence type="ECO:0000256" key="1">
    <source>
        <dbReference type="ARBA" id="ARBA00005986"/>
    </source>
</evidence>
<dbReference type="Gene3D" id="3.30.70.100">
    <property type="match status" value="1"/>
</dbReference>
<sequence>MAPAPYLLHVNSKPTQVSNDTWEEWYKVEHLPDLYNAKSCTRATLYEEVGHPLGPNPDHPRKYLALYQTELEELLKSDEYKGIRNSSELFERGGANSSLTQDNGDFDARYYKLFQEYDPKSTGEKLSPYILCVYMNPSDEEDFEKWYREEHLGLLAKLPGYRRSLRYKLDRPNPLSQDGTQPYLAIHEVDDPSAFGSKEGEEANATPWTEKHIRESKPFIARAFKRISEAGY</sequence>
<evidence type="ECO:0000313" key="2">
    <source>
        <dbReference type="EMBL" id="KAK3049654.1"/>
    </source>
</evidence>
<evidence type="ECO:0000313" key="3">
    <source>
        <dbReference type="Proteomes" id="UP001271007"/>
    </source>
</evidence>
<dbReference type="InterPro" id="IPR009799">
    <property type="entry name" value="EthD_dom"/>
</dbReference>
<comment type="similarity">
    <text evidence="1">Belongs to the tpcK family.</text>
</comment>
<dbReference type="InterPro" id="IPR011008">
    <property type="entry name" value="Dimeric_a/b-barrel"/>
</dbReference>
<comment type="caution">
    <text evidence="2">The sequence shown here is derived from an EMBL/GenBank/DDBJ whole genome shotgun (WGS) entry which is preliminary data.</text>
</comment>
<protein>
    <submittedName>
        <fullName evidence="2">Uncharacterized protein</fullName>
    </submittedName>
</protein>
<dbReference type="AlphaFoldDB" id="A0AAJ0G6E9"/>
<keyword evidence="3" id="KW-1185">Reference proteome</keyword>
<gene>
    <name evidence="2" type="ORF">LTR09_009076</name>
</gene>
<name>A0AAJ0G6E9_9PEZI</name>
<dbReference type="SUPFAM" id="SSF54909">
    <property type="entry name" value="Dimeric alpha+beta barrel"/>
    <property type="match status" value="1"/>
</dbReference>
<dbReference type="Proteomes" id="UP001271007">
    <property type="component" value="Unassembled WGS sequence"/>
</dbReference>